<dbReference type="SMART" id="SM00287">
    <property type="entry name" value="SH3b"/>
    <property type="match status" value="1"/>
</dbReference>
<dbReference type="EMBL" id="JBEVCJ010000004">
    <property type="protein sequence ID" value="MET1254592.1"/>
    <property type="molecule type" value="Genomic_DNA"/>
</dbReference>
<name>A0ABV2BRN2_9GAMM</name>
<sequence length="194" mass="22225">MKKKLNFFLILIVSFISLGAPVYAEVGYVDDQTKIWTRTGPSNDYKVRFKLSPGTKFEILERNEETGYVHIKDEEGRTSWLDSQYITETPTAGVLLAEARRNLSNIKQNHQDRIGALERQINELKPLEKTNRDLQGELAKLQTQFEKVSQEKQTYEGRFNREIFFAGAVVFFGGILFGFILTKLGGKSRHSGWS</sequence>
<comment type="caution">
    <text evidence="1">The sequence shown here is derived from an EMBL/GenBank/DDBJ whole genome shotgun (WGS) entry which is preliminary data.</text>
</comment>
<dbReference type="InterPro" id="IPR016476">
    <property type="entry name" value="SH3_dom_pro"/>
</dbReference>
<evidence type="ECO:0000313" key="1">
    <source>
        <dbReference type="EMBL" id="MET1254592.1"/>
    </source>
</evidence>
<proteinExistence type="predicted"/>
<dbReference type="Gene3D" id="2.30.30.40">
    <property type="entry name" value="SH3 Domains"/>
    <property type="match status" value="1"/>
</dbReference>
<reference evidence="1 2" key="1">
    <citation type="submission" date="2024-06" db="EMBL/GenBank/DDBJ databases">
        <authorList>
            <person name="Li F."/>
        </authorList>
    </citation>
    <scope>NUCLEOTIDE SEQUENCE [LARGE SCALE GENOMIC DNA]</scope>
    <source>
        <strain evidence="1 2">GXAS 311</strain>
    </source>
</reference>
<dbReference type="InterPro" id="IPR003646">
    <property type="entry name" value="SH3-like_bac-type"/>
</dbReference>
<keyword evidence="2" id="KW-1185">Reference proteome</keyword>
<protein>
    <submittedName>
        <fullName evidence="1">TIGR04211 family SH3 domain-containing protein</fullName>
    </submittedName>
</protein>
<accession>A0ABV2BRN2</accession>
<dbReference type="PROSITE" id="PS51781">
    <property type="entry name" value="SH3B"/>
    <property type="match status" value="1"/>
</dbReference>
<evidence type="ECO:0000313" key="2">
    <source>
        <dbReference type="Proteomes" id="UP001548189"/>
    </source>
</evidence>
<organism evidence="1 2">
    <name type="scientific">Aliikangiella maris</name>
    <dbReference type="NCBI Taxonomy" id="3162458"/>
    <lineage>
        <taxon>Bacteria</taxon>
        <taxon>Pseudomonadati</taxon>
        <taxon>Pseudomonadota</taxon>
        <taxon>Gammaproteobacteria</taxon>
        <taxon>Oceanospirillales</taxon>
        <taxon>Pleioneaceae</taxon>
        <taxon>Aliikangiella</taxon>
    </lineage>
</organism>
<dbReference type="Proteomes" id="UP001548189">
    <property type="component" value="Unassembled WGS sequence"/>
</dbReference>
<gene>
    <name evidence="1" type="ORF">ABVT43_05580</name>
</gene>
<dbReference type="NCBIfam" id="TIGR04211">
    <property type="entry name" value="SH3_and_anchor"/>
    <property type="match status" value="1"/>
</dbReference>
<dbReference type="Pfam" id="PF08239">
    <property type="entry name" value="SH3_3"/>
    <property type="match status" value="1"/>
</dbReference>